<comment type="caution">
    <text evidence="1">The sequence shown here is derived from an EMBL/GenBank/DDBJ whole genome shotgun (WGS) entry which is preliminary data.</text>
</comment>
<evidence type="ECO:0000313" key="1">
    <source>
        <dbReference type="EMBL" id="KAK4239571.1"/>
    </source>
</evidence>
<keyword evidence="2" id="KW-1185">Reference proteome</keyword>
<dbReference type="Proteomes" id="UP001303760">
    <property type="component" value="Unassembled WGS sequence"/>
</dbReference>
<dbReference type="PANTHER" id="PTHR36847:SF1">
    <property type="entry name" value="AMIDOLIGASE ENZYME"/>
    <property type="match status" value="1"/>
</dbReference>
<dbReference type="AlphaFoldDB" id="A0AAN7CCL4"/>
<proteinExistence type="predicted"/>
<sequence length="346" mass="38383">MATVKPESYKFGIEIEVLLRCPDKKPGKWDTLANEFSHRLSTAGIPNSVQENDSYRKWSIVRELTVQGENPYEYGIELISPIYTASSITTLSVDLQRIFAVLNTNNHYFLIPTPKCSSHVHISRTSPISPTELAGLAKAVLYFEQALNQLMPPERRNPECYWTKSNRSRDNPSLAGLSLAECLAKIDATAAATAQCSGENDRHPRPIVEVMNLYSKETNFARARGRQAHFVRGKTYRWNLAGLLTAAERSPDDMDVGNLGTIEFRQPSGSVTAEDAMAWVVLAVAFVAAAVAYGQELGGEDAEVWREEGGSMADLWEFLKAGSLVLGWDDLEVLKRLFQRAGLDVV</sequence>
<protein>
    <recommendedName>
        <fullName evidence="3">Amidoligase enzyme</fullName>
    </recommendedName>
</protein>
<dbReference type="Pfam" id="PF12224">
    <property type="entry name" value="Amidoligase_2"/>
    <property type="match status" value="1"/>
</dbReference>
<evidence type="ECO:0000313" key="2">
    <source>
        <dbReference type="Proteomes" id="UP001303760"/>
    </source>
</evidence>
<accession>A0AAN7CCL4</accession>
<dbReference type="EMBL" id="MU860060">
    <property type="protein sequence ID" value="KAK4239571.1"/>
    <property type="molecule type" value="Genomic_DNA"/>
</dbReference>
<dbReference type="InterPro" id="IPR022025">
    <property type="entry name" value="Amidoligase_2"/>
</dbReference>
<organism evidence="1 2">
    <name type="scientific">Achaetomium macrosporum</name>
    <dbReference type="NCBI Taxonomy" id="79813"/>
    <lineage>
        <taxon>Eukaryota</taxon>
        <taxon>Fungi</taxon>
        <taxon>Dikarya</taxon>
        <taxon>Ascomycota</taxon>
        <taxon>Pezizomycotina</taxon>
        <taxon>Sordariomycetes</taxon>
        <taxon>Sordariomycetidae</taxon>
        <taxon>Sordariales</taxon>
        <taxon>Chaetomiaceae</taxon>
        <taxon>Achaetomium</taxon>
    </lineage>
</organism>
<dbReference type="PANTHER" id="PTHR36847">
    <property type="entry name" value="AMIDOLIGASE ENZYME"/>
    <property type="match status" value="1"/>
</dbReference>
<gene>
    <name evidence="1" type="ORF">C8A03DRAFT_14039</name>
</gene>
<name>A0AAN7CCL4_9PEZI</name>
<evidence type="ECO:0008006" key="3">
    <source>
        <dbReference type="Google" id="ProtNLM"/>
    </source>
</evidence>
<reference evidence="1" key="2">
    <citation type="submission" date="2023-05" db="EMBL/GenBank/DDBJ databases">
        <authorList>
            <consortium name="Lawrence Berkeley National Laboratory"/>
            <person name="Steindorff A."/>
            <person name="Hensen N."/>
            <person name="Bonometti L."/>
            <person name="Westerberg I."/>
            <person name="Brannstrom I.O."/>
            <person name="Guillou S."/>
            <person name="Cros-Aarteil S."/>
            <person name="Calhoun S."/>
            <person name="Haridas S."/>
            <person name="Kuo A."/>
            <person name="Mondo S."/>
            <person name="Pangilinan J."/>
            <person name="Riley R."/>
            <person name="Labutti K."/>
            <person name="Andreopoulos B."/>
            <person name="Lipzen A."/>
            <person name="Chen C."/>
            <person name="Yanf M."/>
            <person name="Daum C."/>
            <person name="Ng V."/>
            <person name="Clum A."/>
            <person name="Ohm R."/>
            <person name="Martin F."/>
            <person name="Silar P."/>
            <person name="Natvig D."/>
            <person name="Lalanne C."/>
            <person name="Gautier V."/>
            <person name="Ament-Velasquez S.L."/>
            <person name="Kruys A."/>
            <person name="Hutchinson M.I."/>
            <person name="Powell A.J."/>
            <person name="Barry K."/>
            <person name="Miller A.N."/>
            <person name="Grigoriev I.V."/>
            <person name="Debuchy R."/>
            <person name="Gladieux P."/>
            <person name="Thoren M.H."/>
            <person name="Johannesson H."/>
        </authorList>
    </citation>
    <scope>NUCLEOTIDE SEQUENCE</scope>
    <source>
        <strain evidence="1">CBS 532.94</strain>
    </source>
</reference>
<reference evidence="1" key="1">
    <citation type="journal article" date="2023" name="Mol. Phylogenet. Evol.">
        <title>Genome-scale phylogeny and comparative genomics of the fungal order Sordariales.</title>
        <authorList>
            <person name="Hensen N."/>
            <person name="Bonometti L."/>
            <person name="Westerberg I."/>
            <person name="Brannstrom I.O."/>
            <person name="Guillou S."/>
            <person name="Cros-Aarteil S."/>
            <person name="Calhoun S."/>
            <person name="Haridas S."/>
            <person name="Kuo A."/>
            <person name="Mondo S."/>
            <person name="Pangilinan J."/>
            <person name="Riley R."/>
            <person name="LaButti K."/>
            <person name="Andreopoulos B."/>
            <person name="Lipzen A."/>
            <person name="Chen C."/>
            <person name="Yan M."/>
            <person name="Daum C."/>
            <person name="Ng V."/>
            <person name="Clum A."/>
            <person name="Steindorff A."/>
            <person name="Ohm R.A."/>
            <person name="Martin F."/>
            <person name="Silar P."/>
            <person name="Natvig D.O."/>
            <person name="Lalanne C."/>
            <person name="Gautier V."/>
            <person name="Ament-Velasquez S.L."/>
            <person name="Kruys A."/>
            <person name="Hutchinson M.I."/>
            <person name="Powell A.J."/>
            <person name="Barry K."/>
            <person name="Miller A.N."/>
            <person name="Grigoriev I.V."/>
            <person name="Debuchy R."/>
            <person name="Gladieux P."/>
            <person name="Hiltunen Thoren M."/>
            <person name="Johannesson H."/>
        </authorList>
    </citation>
    <scope>NUCLEOTIDE SEQUENCE</scope>
    <source>
        <strain evidence="1">CBS 532.94</strain>
    </source>
</reference>